<feature type="region of interest" description="Disordered" evidence="1">
    <location>
        <begin position="138"/>
        <end position="164"/>
    </location>
</feature>
<keyword evidence="2" id="KW-0255">Endonuclease</keyword>
<evidence type="ECO:0000313" key="3">
    <source>
        <dbReference type="Proteomes" id="UP000002785"/>
    </source>
</evidence>
<keyword evidence="3" id="KW-1185">Reference proteome</keyword>
<accession>B5HRU1</accession>
<dbReference type="Proteomes" id="UP000002785">
    <property type="component" value="Chromosome"/>
</dbReference>
<dbReference type="GO" id="GO:0004527">
    <property type="term" value="F:exonuclease activity"/>
    <property type="evidence" value="ECO:0007669"/>
    <property type="project" value="UniProtKB-KW"/>
</dbReference>
<protein>
    <submittedName>
        <fullName evidence="2">Endonuclease/exonuclease/phosphatase</fullName>
    </submittedName>
</protein>
<organism evidence="2 3">
    <name type="scientific">Streptomyces sviceus (strain ATCC 29083 / DSM 924 / JCM 4929 / NBRC 13980 / NCIMB 11184 / NRRL 5439 / UC 5370)</name>
    <dbReference type="NCBI Taxonomy" id="463191"/>
    <lineage>
        <taxon>Bacteria</taxon>
        <taxon>Bacillati</taxon>
        <taxon>Actinomycetota</taxon>
        <taxon>Actinomycetes</taxon>
        <taxon>Kitasatosporales</taxon>
        <taxon>Streptomycetaceae</taxon>
        <taxon>Streptomyces</taxon>
    </lineage>
</organism>
<sequence length="335" mass="36011">MGTIVRLKPHGAFRREATALRTASAYGPGWSPPSSRGFALSQAAPVTITTIGACRVDPGYPRSRCPAALLPCCRVEEELVASDPDILTPPQAVAARLAQWVEHVDGVVPAKWDGAAILVATWNLRAFGDLTKAWKTPEGVEPARPALPAESPRQGLGVHPHDVTLGKDGNNERLGFLFDTRRVKPSGLACELVVPIEQETGVSASGLERQFAGTPYAVSFLSSGQTFTLIILHVDYGDTVADWVPELKAIAKWLAGWAEQEFGWDHNLVALGDFNIDRVGDPLFEAFTSTGLTPAPQLADLPRTIFDKPGAAHFYDQIAWFTKGPAAPPRPEPGP</sequence>
<gene>
    <name evidence="2" type="ORF">SSEG_02126</name>
</gene>
<reference evidence="2" key="1">
    <citation type="submission" date="2009-10" db="EMBL/GenBank/DDBJ databases">
        <title>The genome sequence of Streptomyces sviceus strain ATCC 29083.</title>
        <authorList>
            <consortium name="The Broad Institute Genome Sequencing Platform"/>
            <consortium name="Broad Institute Microbial Sequencing Center"/>
            <person name="Fischbach M."/>
            <person name="Godfrey P."/>
            <person name="Ward D."/>
            <person name="Young S."/>
            <person name="Zeng Q."/>
            <person name="Koehrsen M."/>
            <person name="Alvarado L."/>
            <person name="Berlin A.M."/>
            <person name="Bochicchio J."/>
            <person name="Borenstein D."/>
            <person name="Chapman S.B."/>
            <person name="Chen Z."/>
            <person name="Engels R."/>
            <person name="Freedman E."/>
            <person name="Gellesch M."/>
            <person name="Goldberg J."/>
            <person name="Griggs A."/>
            <person name="Gujja S."/>
            <person name="Heilman E.R."/>
            <person name="Heiman D.I."/>
            <person name="Hepburn T.A."/>
            <person name="Howarth C."/>
            <person name="Jen D."/>
            <person name="Larson L."/>
            <person name="Lewis B."/>
            <person name="Mehta T."/>
            <person name="Park D."/>
            <person name="Pearson M."/>
            <person name="Richards J."/>
            <person name="Roberts A."/>
            <person name="Saif S."/>
            <person name="Shea T.D."/>
            <person name="Shenoy N."/>
            <person name="Sisk P."/>
            <person name="Stolte C."/>
            <person name="Sykes S.N."/>
            <person name="Thomson T."/>
            <person name="Walk T."/>
            <person name="White J."/>
            <person name="Yandava C."/>
            <person name="Straight P."/>
            <person name="Clardy J."/>
            <person name="Hung D."/>
            <person name="Kolter R."/>
            <person name="Mekalanos J."/>
            <person name="Walker S."/>
            <person name="Walsh C.T."/>
            <person name="Wieland-Brown L.C."/>
            <person name="Haas B."/>
            <person name="Nusbaum C."/>
            <person name="Birren B."/>
        </authorList>
    </citation>
    <scope>NUCLEOTIDE SEQUENCE [LARGE SCALE GENOMIC DNA]</scope>
    <source>
        <strain evidence="2">ATCC 29083</strain>
    </source>
</reference>
<dbReference type="Gene3D" id="3.60.10.10">
    <property type="entry name" value="Endonuclease/exonuclease/phosphatase"/>
    <property type="match status" value="1"/>
</dbReference>
<keyword evidence="2" id="KW-0540">Nuclease</keyword>
<dbReference type="SUPFAM" id="SSF56219">
    <property type="entry name" value="DNase I-like"/>
    <property type="match status" value="1"/>
</dbReference>
<dbReference type="eggNOG" id="COG2374">
    <property type="taxonomic scope" value="Bacteria"/>
</dbReference>
<dbReference type="EMBL" id="CM000951">
    <property type="protein sequence ID" value="EDY55546.1"/>
    <property type="molecule type" value="Genomic_DNA"/>
</dbReference>
<evidence type="ECO:0000256" key="1">
    <source>
        <dbReference type="SAM" id="MobiDB-lite"/>
    </source>
</evidence>
<dbReference type="InterPro" id="IPR036691">
    <property type="entry name" value="Endo/exonu/phosph_ase_sf"/>
</dbReference>
<name>B5HRU1_STRX2</name>
<evidence type="ECO:0000313" key="2">
    <source>
        <dbReference type="EMBL" id="EDY55546.1"/>
    </source>
</evidence>
<dbReference type="HOGENOM" id="CLU_828803_0_0_11"/>
<dbReference type="GO" id="GO:0004519">
    <property type="term" value="F:endonuclease activity"/>
    <property type="evidence" value="ECO:0007669"/>
    <property type="project" value="UniProtKB-KW"/>
</dbReference>
<keyword evidence="2" id="KW-0378">Hydrolase</keyword>
<proteinExistence type="predicted"/>
<dbReference type="AlphaFoldDB" id="B5HRU1"/>